<evidence type="ECO:0000256" key="1">
    <source>
        <dbReference type="ARBA" id="ARBA00001938"/>
    </source>
</evidence>
<dbReference type="Pfam" id="PF00364">
    <property type="entry name" value="Biotin_lipoyl"/>
    <property type="match status" value="2"/>
</dbReference>
<dbReference type="Gene3D" id="4.10.320.10">
    <property type="entry name" value="E3-binding domain"/>
    <property type="match status" value="1"/>
</dbReference>
<evidence type="ECO:0000256" key="2">
    <source>
        <dbReference type="ARBA" id="ARBA00007317"/>
    </source>
</evidence>
<dbReference type="GO" id="GO:0005737">
    <property type="term" value="C:cytoplasm"/>
    <property type="evidence" value="ECO:0007669"/>
    <property type="project" value="TreeGrafter"/>
</dbReference>
<accession>A0A8J2U007</accession>
<evidence type="ECO:0000313" key="11">
    <source>
        <dbReference type="Proteomes" id="UP000616114"/>
    </source>
</evidence>
<feature type="region of interest" description="Disordered" evidence="7">
    <location>
        <begin position="71"/>
        <end position="157"/>
    </location>
</feature>
<evidence type="ECO:0000313" key="10">
    <source>
        <dbReference type="EMBL" id="GGA23087.1"/>
    </source>
</evidence>
<dbReference type="NCBIfam" id="TIGR02927">
    <property type="entry name" value="SucB_Actino"/>
    <property type="match status" value="1"/>
</dbReference>
<dbReference type="PROSITE" id="PS00189">
    <property type="entry name" value="LIPOYL"/>
    <property type="match status" value="2"/>
</dbReference>
<evidence type="ECO:0000256" key="3">
    <source>
        <dbReference type="ARBA" id="ARBA00022679"/>
    </source>
</evidence>
<organism evidence="10 11">
    <name type="scientific">Sediminivirga luteola</name>
    <dbReference type="NCBI Taxonomy" id="1774748"/>
    <lineage>
        <taxon>Bacteria</taxon>
        <taxon>Bacillati</taxon>
        <taxon>Actinomycetota</taxon>
        <taxon>Actinomycetes</taxon>
        <taxon>Micrococcales</taxon>
        <taxon>Brevibacteriaceae</taxon>
        <taxon>Sediminivirga</taxon>
    </lineage>
</organism>
<feature type="compositionally biased region" description="Acidic residues" evidence="7">
    <location>
        <begin position="259"/>
        <end position="279"/>
    </location>
</feature>
<dbReference type="InterPro" id="IPR003016">
    <property type="entry name" value="2-oxoA_DH_lipoyl-BS"/>
</dbReference>
<feature type="domain" description="Peripheral subunit-binding (PSBD)" evidence="9">
    <location>
        <begin position="312"/>
        <end position="349"/>
    </location>
</feature>
<name>A0A8J2U007_9MICO</name>
<feature type="region of interest" description="Disordered" evidence="7">
    <location>
        <begin position="218"/>
        <end position="313"/>
    </location>
</feature>
<dbReference type="SUPFAM" id="SSF52777">
    <property type="entry name" value="CoA-dependent acyltransferases"/>
    <property type="match status" value="1"/>
</dbReference>
<evidence type="ECO:0000256" key="4">
    <source>
        <dbReference type="ARBA" id="ARBA00022823"/>
    </source>
</evidence>
<keyword evidence="3 6" id="KW-0808">Transferase</keyword>
<feature type="domain" description="Lipoyl-binding" evidence="8">
    <location>
        <begin position="2"/>
        <end position="77"/>
    </location>
</feature>
<feature type="compositionally biased region" description="Low complexity" evidence="7">
    <location>
        <begin position="218"/>
        <end position="245"/>
    </location>
</feature>
<evidence type="ECO:0000256" key="6">
    <source>
        <dbReference type="RuleBase" id="RU003423"/>
    </source>
</evidence>
<comment type="similarity">
    <text evidence="2 6">Belongs to the 2-oxoacid dehydrogenase family.</text>
</comment>
<comment type="caution">
    <text evidence="10">The sequence shown here is derived from an EMBL/GenBank/DDBJ whole genome shotgun (WGS) entry which is preliminary data.</text>
</comment>
<evidence type="ECO:0000256" key="5">
    <source>
        <dbReference type="ARBA" id="ARBA00023315"/>
    </source>
</evidence>
<dbReference type="EMBL" id="BMFY01000013">
    <property type="protein sequence ID" value="GGA23087.1"/>
    <property type="molecule type" value="Genomic_DNA"/>
</dbReference>
<feature type="compositionally biased region" description="Acidic residues" evidence="7">
    <location>
        <begin position="79"/>
        <end position="122"/>
    </location>
</feature>
<dbReference type="Gene3D" id="2.40.50.100">
    <property type="match status" value="2"/>
</dbReference>
<dbReference type="GO" id="GO:0031405">
    <property type="term" value="F:lipoic acid binding"/>
    <property type="evidence" value="ECO:0007669"/>
    <property type="project" value="TreeGrafter"/>
</dbReference>
<dbReference type="InterPro" id="IPR004167">
    <property type="entry name" value="PSBD"/>
</dbReference>
<keyword evidence="11" id="KW-1185">Reference proteome</keyword>
<dbReference type="FunFam" id="3.30.559.10:FF:000007">
    <property type="entry name" value="Dihydrolipoamide acetyltransferase component of pyruvate dehydrogenase complex"/>
    <property type="match status" value="1"/>
</dbReference>
<dbReference type="InterPro" id="IPR023213">
    <property type="entry name" value="CAT-like_dom_sf"/>
</dbReference>
<dbReference type="Pfam" id="PF02817">
    <property type="entry name" value="E3_binding"/>
    <property type="match status" value="1"/>
</dbReference>
<dbReference type="InterPro" id="IPR014276">
    <property type="entry name" value="2-oxoglutarate_DH_E2"/>
</dbReference>
<dbReference type="InterPro" id="IPR011053">
    <property type="entry name" value="Single_hybrid_motif"/>
</dbReference>
<dbReference type="CDD" id="cd06849">
    <property type="entry name" value="lipoyl_domain"/>
    <property type="match status" value="2"/>
</dbReference>
<dbReference type="InterPro" id="IPR000089">
    <property type="entry name" value="Biotin_lipoyl"/>
</dbReference>
<sequence length="621" mass="65358">MSNAVQMPALGESVTEGTVTRWLKDVGDTVEVDEPLLEVSTDKVDTEIPSPVAGTLLKKLADEDDVVEVGGDLALVGEAGEDDGDDSGDASAADDEAPAEDENEAAAEQQPEEAEAPAEEQAEQQPEKPTADTQGESGTGEGTEITMPALGESVTEGTVTRWLKDVGDDVEVDEPLLEVSTDKVDTEIPSPVAGTLLKKLADEDDTVEVGGAIAVVGSGAPAEDSGAAEATEASAAEPAEGLSPAEEPPTGAPAKEPAEPEEDEAEQTGEPEQDDDAEQAEATQDSAPAQDESQQRSRAAADAVSTQSPSAYVTPLVRKLAKQEGVDLSTVTGTGVGGRIRKQDVLAAKESRPAQGGTPAATSSPAPSEPYTFEIPEEAQKLRGTTQKASRIRQTIAKRMKESLDVSAQLTQVPEIDMSGIVKLRAKHKEAFQAKHGVKLTYLPFFAKAVSEALQQHPAVNASYNAETQEITYHDAEHLAVAVDTPRGLLVPVIHNTAGMSIAELAKRIDDVATRTRNNKIGIDELSGGTFTITNIGSFGALFDTPIINQPQVAILGTGSIVRRPVVVKTPEGEEAIAIRDMVYLPLTYDHRLVDGADAGRFLSTLKKRLEGAQFEADLDL</sequence>
<reference evidence="10" key="1">
    <citation type="journal article" date="2014" name="Int. J. Syst. Evol. Microbiol.">
        <title>Complete genome sequence of Corynebacterium casei LMG S-19264T (=DSM 44701T), isolated from a smear-ripened cheese.</title>
        <authorList>
            <consortium name="US DOE Joint Genome Institute (JGI-PGF)"/>
            <person name="Walter F."/>
            <person name="Albersmeier A."/>
            <person name="Kalinowski J."/>
            <person name="Ruckert C."/>
        </authorList>
    </citation>
    <scope>NUCLEOTIDE SEQUENCE</scope>
    <source>
        <strain evidence="10">CGMCC 1.12785</strain>
    </source>
</reference>
<feature type="region of interest" description="Disordered" evidence="7">
    <location>
        <begin position="347"/>
        <end position="371"/>
    </location>
</feature>
<dbReference type="PANTHER" id="PTHR43178:SF5">
    <property type="entry name" value="LIPOAMIDE ACYLTRANSFERASE COMPONENT OF BRANCHED-CHAIN ALPHA-KETO ACID DEHYDROGENASE COMPLEX, MITOCHONDRIAL"/>
    <property type="match status" value="1"/>
</dbReference>
<dbReference type="PANTHER" id="PTHR43178">
    <property type="entry name" value="DIHYDROLIPOAMIDE ACETYLTRANSFERASE COMPONENT OF PYRUVATE DEHYDROGENASE COMPLEX"/>
    <property type="match status" value="1"/>
</dbReference>
<dbReference type="AlphaFoldDB" id="A0A8J2U007"/>
<dbReference type="SUPFAM" id="SSF47005">
    <property type="entry name" value="Peripheral subunit-binding domain of 2-oxo acid dehydrogenase complex"/>
    <property type="match status" value="1"/>
</dbReference>
<dbReference type="SUPFAM" id="SSF51230">
    <property type="entry name" value="Single hybrid motif"/>
    <property type="match status" value="2"/>
</dbReference>
<dbReference type="InterPro" id="IPR001078">
    <property type="entry name" value="2-oxoacid_DH_actylTfrase"/>
</dbReference>
<dbReference type="Proteomes" id="UP000616114">
    <property type="component" value="Unassembled WGS sequence"/>
</dbReference>
<keyword evidence="5 6" id="KW-0012">Acyltransferase</keyword>
<dbReference type="Gene3D" id="3.30.559.10">
    <property type="entry name" value="Chloramphenicol acetyltransferase-like domain"/>
    <property type="match status" value="1"/>
</dbReference>
<feature type="domain" description="Lipoyl-binding" evidence="8">
    <location>
        <begin position="142"/>
        <end position="217"/>
    </location>
</feature>
<dbReference type="GO" id="GO:0016407">
    <property type="term" value="F:acetyltransferase activity"/>
    <property type="evidence" value="ECO:0007669"/>
    <property type="project" value="TreeGrafter"/>
</dbReference>
<keyword evidence="10" id="KW-0670">Pyruvate</keyword>
<dbReference type="PROSITE" id="PS50968">
    <property type="entry name" value="BIOTINYL_LIPOYL"/>
    <property type="match status" value="2"/>
</dbReference>
<keyword evidence="4 6" id="KW-0450">Lipoyl</keyword>
<dbReference type="EC" id="2.3.1.-" evidence="6"/>
<comment type="cofactor">
    <cofactor evidence="1 6">
        <name>(R)-lipoate</name>
        <dbReference type="ChEBI" id="CHEBI:83088"/>
    </cofactor>
</comment>
<evidence type="ECO:0000259" key="9">
    <source>
        <dbReference type="PROSITE" id="PS51826"/>
    </source>
</evidence>
<dbReference type="RefSeq" id="WP_188551486.1">
    <property type="nucleotide sequence ID" value="NZ_BMFY01000013.1"/>
</dbReference>
<dbReference type="InterPro" id="IPR036625">
    <property type="entry name" value="E3-bd_dom_sf"/>
</dbReference>
<protein>
    <recommendedName>
        <fullName evidence="6">Dihydrolipoamide acetyltransferase component of pyruvate dehydrogenase complex</fullName>
        <ecNumber evidence="6">2.3.1.-</ecNumber>
    </recommendedName>
</protein>
<dbReference type="InterPro" id="IPR050743">
    <property type="entry name" value="2-oxoacid_DH_E2_comp"/>
</dbReference>
<proteinExistence type="inferred from homology"/>
<evidence type="ECO:0000259" key="8">
    <source>
        <dbReference type="PROSITE" id="PS50968"/>
    </source>
</evidence>
<reference evidence="10" key="2">
    <citation type="submission" date="2020-09" db="EMBL/GenBank/DDBJ databases">
        <authorList>
            <person name="Sun Q."/>
            <person name="Zhou Y."/>
        </authorList>
    </citation>
    <scope>NUCLEOTIDE SEQUENCE</scope>
    <source>
        <strain evidence="10">CGMCC 1.12785</strain>
    </source>
</reference>
<evidence type="ECO:0000256" key="7">
    <source>
        <dbReference type="SAM" id="MobiDB-lite"/>
    </source>
</evidence>
<dbReference type="PROSITE" id="PS51826">
    <property type="entry name" value="PSBD"/>
    <property type="match status" value="1"/>
</dbReference>
<gene>
    <name evidence="10" type="ORF">GCM10011333_27660</name>
</gene>
<dbReference type="Pfam" id="PF00198">
    <property type="entry name" value="2-oxoacid_dh"/>
    <property type="match status" value="1"/>
</dbReference>